<dbReference type="InterPro" id="IPR003439">
    <property type="entry name" value="ABC_transporter-like_ATP-bd"/>
</dbReference>
<dbReference type="STRING" id="1079994.SAMN04488565_1501"/>
<dbReference type="InterPro" id="IPR017871">
    <property type="entry name" value="ABC_transporter-like_CS"/>
</dbReference>
<dbReference type="SUPFAM" id="SSF52540">
    <property type="entry name" value="P-loop containing nucleoside triphosphate hydrolases"/>
    <property type="match status" value="2"/>
</dbReference>
<sequence length="623" mass="66573">MHTELTASHAERTDLLLRVDDLNVRTPYRTLVSDFSLHMAHGERIGLIGESGSGKSMTTTALLGLLPNGVTADGSVEIDGYAGNLLRAPESDLMKLRGNDMAMVFQEPLTALNPLMRAGDQVAEIMLQHKLAPNKSEAHRRAVEMLDAVHLPDPAQAARAYPHQLSGGQRQRVMLAMALANDPSLLLCDEPTTALDVTVQRQVLDLILELVRERGTGLLFITHDLAVVANMCTRVLVMNNGVVVEEGTTEDVFTRPTHPYTRGLLAASDLDAVDADGRLFTVATAQEYVPPTLDAETAAEAPGAHAAEAGGAHAAEAAGAHAAGPAFTDPAPAAPRAAAPEAPRATAEAPRATAEPVMRVTDLVRTYTRGRTSLLKPAPEVHALKGISFEVPEGGRLGVVGESGSGKSTLLRILAGLDQPTSGSAVVAGNEVKGAKEAQLRALRQNLQIVFQDPMGSLDPRMTVEQIISEPLLVPGRGETAADRKRMVAEMLEAVGLPASSAERFPHQFSGGQRQRISIARALICRPRVVVADEPVSALDVSVRAQVLNLLADLVDEYGLTLVFVSHDLNVVRYLCDSVIVMQSGEIVEAGETETVYRSPQHPYTRRLIDSSLTLRQELAHTA</sequence>
<dbReference type="eggNOG" id="COG0444">
    <property type="taxonomic scope" value="Bacteria"/>
</dbReference>
<keyword evidence="3" id="KW-0547">Nucleotide-binding</keyword>
<dbReference type="GO" id="GO:0015833">
    <property type="term" value="P:peptide transport"/>
    <property type="evidence" value="ECO:0007669"/>
    <property type="project" value="InterPro"/>
</dbReference>
<dbReference type="PROSITE" id="PS50893">
    <property type="entry name" value="ABC_TRANSPORTER_2"/>
    <property type="match status" value="2"/>
</dbReference>
<evidence type="ECO:0000256" key="1">
    <source>
        <dbReference type="ARBA" id="ARBA00005417"/>
    </source>
</evidence>
<dbReference type="AlphaFoldDB" id="A0A1H0Z6X7"/>
<dbReference type="GO" id="GO:0005524">
    <property type="term" value="F:ATP binding"/>
    <property type="evidence" value="ECO:0007669"/>
    <property type="project" value="UniProtKB-KW"/>
</dbReference>
<evidence type="ECO:0000259" key="6">
    <source>
        <dbReference type="PROSITE" id="PS50893"/>
    </source>
</evidence>
<keyword evidence="2" id="KW-0813">Transport</keyword>
<keyword evidence="4 7" id="KW-0067">ATP-binding</keyword>
<evidence type="ECO:0000256" key="4">
    <source>
        <dbReference type="ARBA" id="ARBA00022840"/>
    </source>
</evidence>
<dbReference type="Gene3D" id="3.40.50.300">
    <property type="entry name" value="P-loop containing nucleotide triphosphate hydrolases"/>
    <property type="match status" value="2"/>
</dbReference>
<dbReference type="Pfam" id="PF00005">
    <property type="entry name" value="ABC_tran"/>
    <property type="match status" value="2"/>
</dbReference>
<dbReference type="InterPro" id="IPR027417">
    <property type="entry name" value="P-loop_NTPase"/>
</dbReference>
<evidence type="ECO:0000256" key="2">
    <source>
        <dbReference type="ARBA" id="ARBA00022448"/>
    </source>
</evidence>
<evidence type="ECO:0000313" key="7">
    <source>
        <dbReference type="EMBL" id="SDQ23202.1"/>
    </source>
</evidence>
<evidence type="ECO:0000256" key="5">
    <source>
        <dbReference type="SAM" id="MobiDB-lite"/>
    </source>
</evidence>
<dbReference type="NCBIfam" id="NF008453">
    <property type="entry name" value="PRK11308.1"/>
    <property type="match status" value="2"/>
</dbReference>
<dbReference type="CDD" id="cd03257">
    <property type="entry name" value="ABC_NikE_OppD_transporters"/>
    <property type="match status" value="2"/>
</dbReference>
<feature type="domain" description="ABC transporter" evidence="6">
    <location>
        <begin position="17"/>
        <end position="265"/>
    </location>
</feature>
<dbReference type="GO" id="GO:0055085">
    <property type="term" value="P:transmembrane transport"/>
    <property type="evidence" value="ECO:0007669"/>
    <property type="project" value="UniProtKB-ARBA"/>
</dbReference>
<feature type="domain" description="ABC transporter" evidence="6">
    <location>
        <begin position="358"/>
        <end position="609"/>
    </location>
</feature>
<dbReference type="InterPro" id="IPR013563">
    <property type="entry name" value="Oligopep_ABC_C"/>
</dbReference>
<evidence type="ECO:0000256" key="3">
    <source>
        <dbReference type="ARBA" id="ARBA00022741"/>
    </source>
</evidence>
<dbReference type="PROSITE" id="PS00211">
    <property type="entry name" value="ABC_TRANSPORTER_1"/>
    <property type="match status" value="2"/>
</dbReference>
<organism evidence="7 8">
    <name type="scientific">Leucobacter chromiiresistens</name>
    <dbReference type="NCBI Taxonomy" id="1079994"/>
    <lineage>
        <taxon>Bacteria</taxon>
        <taxon>Bacillati</taxon>
        <taxon>Actinomycetota</taxon>
        <taxon>Actinomycetes</taxon>
        <taxon>Micrococcales</taxon>
        <taxon>Microbacteriaceae</taxon>
        <taxon>Leucobacter</taxon>
    </lineage>
</organism>
<dbReference type="PANTHER" id="PTHR43776">
    <property type="entry name" value="TRANSPORT ATP-BINDING PROTEIN"/>
    <property type="match status" value="1"/>
</dbReference>
<dbReference type="GO" id="GO:0016887">
    <property type="term" value="F:ATP hydrolysis activity"/>
    <property type="evidence" value="ECO:0007669"/>
    <property type="project" value="InterPro"/>
</dbReference>
<dbReference type="RefSeq" id="WP_074690084.1">
    <property type="nucleotide sequence ID" value="NZ_FNKB01000001.1"/>
</dbReference>
<dbReference type="Proteomes" id="UP000182690">
    <property type="component" value="Unassembled WGS sequence"/>
</dbReference>
<dbReference type="InterPro" id="IPR003593">
    <property type="entry name" value="AAA+_ATPase"/>
</dbReference>
<dbReference type="PANTHER" id="PTHR43776:SF7">
    <property type="entry name" value="D,D-DIPEPTIDE TRANSPORT ATP-BINDING PROTEIN DDPF-RELATED"/>
    <property type="match status" value="1"/>
</dbReference>
<dbReference type="NCBIfam" id="NF007739">
    <property type="entry name" value="PRK10419.1"/>
    <property type="match status" value="2"/>
</dbReference>
<proteinExistence type="inferred from homology"/>
<dbReference type="EMBL" id="FNKB01000001">
    <property type="protein sequence ID" value="SDQ23202.1"/>
    <property type="molecule type" value="Genomic_DNA"/>
</dbReference>
<feature type="region of interest" description="Disordered" evidence="5">
    <location>
        <begin position="299"/>
        <end position="354"/>
    </location>
</feature>
<accession>A0A1H0Z6X7</accession>
<dbReference type="SMART" id="SM00382">
    <property type="entry name" value="AAA"/>
    <property type="match status" value="2"/>
</dbReference>
<evidence type="ECO:0000313" key="8">
    <source>
        <dbReference type="Proteomes" id="UP000182690"/>
    </source>
</evidence>
<name>A0A1H0Z6X7_9MICO</name>
<protein>
    <submittedName>
        <fullName evidence="7">Peptide/nickel transport system ATP-binding protein</fullName>
    </submittedName>
</protein>
<dbReference type="Pfam" id="PF08352">
    <property type="entry name" value="oligo_HPY"/>
    <property type="match status" value="2"/>
</dbReference>
<comment type="similarity">
    <text evidence="1">Belongs to the ABC transporter superfamily.</text>
</comment>
<dbReference type="OrthoDB" id="3677453at2"/>
<reference evidence="7 8" key="1">
    <citation type="submission" date="2016-10" db="EMBL/GenBank/DDBJ databases">
        <authorList>
            <person name="de Groot N.N."/>
        </authorList>
    </citation>
    <scope>NUCLEOTIDE SEQUENCE [LARGE SCALE GENOMIC DNA]</scope>
    <source>
        <strain evidence="7 8">DSM 22788</strain>
    </source>
</reference>
<dbReference type="InterPro" id="IPR050319">
    <property type="entry name" value="ABC_transp_ATP-bind"/>
</dbReference>
<gene>
    <name evidence="7" type="ORF">SAMN04488565_1501</name>
</gene>